<dbReference type="Gene3D" id="2.60.40.4070">
    <property type="match status" value="1"/>
</dbReference>
<dbReference type="Gene3D" id="3.40.50.1460">
    <property type="match status" value="1"/>
</dbReference>
<evidence type="ECO:0000313" key="5">
    <source>
        <dbReference type="Proteomes" id="UP000673975"/>
    </source>
</evidence>
<dbReference type="CDD" id="cd02258">
    <property type="entry name" value="Peptidase_C25_N"/>
    <property type="match status" value="1"/>
</dbReference>
<name>A0A8J7SCP0_9BACT</name>
<evidence type="ECO:0000313" key="4">
    <source>
        <dbReference type="EMBL" id="MBP3193616.1"/>
    </source>
</evidence>
<dbReference type="GO" id="GO:0006508">
    <property type="term" value="P:proteolysis"/>
    <property type="evidence" value="ECO:0007669"/>
    <property type="project" value="InterPro"/>
</dbReference>
<keyword evidence="1" id="KW-0732">Signal</keyword>
<reference evidence="4" key="1">
    <citation type="submission" date="2021-02" db="EMBL/GenBank/DDBJ databases">
        <title>Natronogracilivirga saccharolytica gen. nov. sp. nov. a new anaerobic, haloalkiliphilic carbohydrate-fermenting bacterium from soda lake and proposing of Cyclonatronumiaceae fam. nov. in the phylum Balneolaeota.</title>
        <authorList>
            <person name="Zhilina T.N."/>
            <person name="Sorokin D.Y."/>
            <person name="Zavarzina D.G."/>
            <person name="Toshchakov S.V."/>
            <person name="Kublanov I.V."/>
        </authorList>
    </citation>
    <scope>NUCLEOTIDE SEQUENCE</scope>
    <source>
        <strain evidence="4">Z-1702</strain>
    </source>
</reference>
<dbReference type="EMBL" id="JAFIDN010000012">
    <property type="protein sequence ID" value="MBP3193616.1"/>
    <property type="molecule type" value="Genomic_DNA"/>
</dbReference>
<dbReference type="SUPFAM" id="SSF52129">
    <property type="entry name" value="Caspase-like"/>
    <property type="match status" value="1"/>
</dbReference>
<dbReference type="GO" id="GO:0008234">
    <property type="term" value="F:cysteine-type peptidase activity"/>
    <property type="evidence" value="ECO:0007669"/>
    <property type="project" value="InterPro"/>
</dbReference>
<sequence length="1315" mass="147935">MAIRKYSIAASTGLLLLLLFGLVADAQNLRKVHQTPEFDEYELKNDKLLITAPEMVMVPWQNGEARYRVMEQEIVPVTADSSKLHYAKNPGQLMIEGRDTPVIETGQPGYTRGKMQAPLTIHIARQNEEESLNFQVLRHLRIRVYKDSDEPQLRQEYQPADVADTPDNPLSSGDWFKIPVPEDDLYALDIDYLDALGINTDNIDPRNIQVWTTPGYELPHLNSAPRPELAQIPIIVRGESDGSFDEGDRVKFFANGPDKVIFNEQQNQFEHRLHPFTNDNYVFLTVGSEPGMRLSAEEPSGQPTRDVSEFRDFVWFEEDREKSESRIKSGTQWFGQSFDPASSPSRTIFSDTLAGYRDGSDLDVWVSMAARSTSQSQFSFTVNGSSGMPVLNINSITSLTRATGLSAQVRDQRHTFQGFSLDNDVLTISATFQNPSSSSRGWVEWIRIRADRALQARSNKLLFHPPDDGDGSLVRYQMTGFSDEPVVLDITDPVNPVKLTVTSSGDDYSVTHYSDRDRRFIARSGFQTPGQGESIPTQDIRNPSGYPDYVIITAEDFLDEAQRLADYRSDRDGLTPVIVTQQQIFNEFNGGVPDFVAIRDYLKHLYDRGGDAGRSRPEYLLLFGGATYDYKGVIRNPNMQNHVFTYQSEESVHRTNSYGSDDFFGFMGDDEGLWPRNGSPDNPLNLLDIGIGRLSIQTTEEARLLVDKIKAYEDPRNRGDWQSLFTFIADDHQAGSSNDRDLHILNADGTADVIDQDETGVRMEKIYQISYPTENTSAGQRVPQATQAMVDRINDGTLVWNFSGHGAEQFLTDQRLFTSDDISKLNNRDRLTIMVTATCSFGRFDDTEENSGAEKMLLHQDGGLIAAFTTTRVVYTSPNPEILNFGLNIALTREMTRRDEDGRPRRLGDIFRETKYYPAGSDFNARKFILLGDPAMRIGFPETEIDLTHINGKEIASDSLIELRALDRVSVSGQVSRPDGSVDTGFDGEANVRVFDARRLVSYPDFDWVAAGNCYLDDCGYFVQTDALFSGRVSVTGGQFQSEFIIPKDVSYSADPGRVQVYARKQDADAVGSGSGFRIRGRNPDAEDDGDGPDIEVYMNDELFADGGVVNDSPQLIVLLQDESGINTTGAGVGHEIVAILEDLDDASNRRTITLNEFYQSNLDDFTSGRIEYPLSGLEEGHYRLKVRAWDVFNNLGESEITFEVLESEELQIRNVYNYPNPMHNFTHFVFEHNQPGVPLDINIRVYTLSGQPVTTIRREQYITGGNLVKIDWHGRDDDQHRLATGTYLYHVQVQAETDSGRQRKDQIERLVILR</sequence>
<evidence type="ECO:0000256" key="2">
    <source>
        <dbReference type="SAM" id="MobiDB-lite"/>
    </source>
</evidence>
<dbReference type="InterPro" id="IPR029030">
    <property type="entry name" value="Caspase-like_dom_sf"/>
</dbReference>
<gene>
    <name evidence="4" type="primary">porU</name>
    <name evidence="4" type="ORF">NATSA_13145</name>
</gene>
<protein>
    <submittedName>
        <fullName evidence="4">Type IX secretion system sortase PorU</fullName>
    </submittedName>
</protein>
<proteinExistence type="predicted"/>
<comment type="caution">
    <text evidence="4">The sequence shown here is derived from an EMBL/GenBank/DDBJ whole genome shotgun (WGS) entry which is preliminary data.</text>
</comment>
<dbReference type="NCBIfam" id="NF033707">
    <property type="entry name" value="T9SS_sortase"/>
    <property type="match status" value="1"/>
</dbReference>
<accession>A0A8J7SCP0</accession>
<feature type="domain" description="Gingipain" evidence="3">
    <location>
        <begin position="549"/>
        <end position="938"/>
    </location>
</feature>
<dbReference type="InterPro" id="IPR029031">
    <property type="entry name" value="Gingipain_N_sf"/>
</dbReference>
<dbReference type="Gene3D" id="3.40.50.10390">
    <property type="entry name" value="Gingipain r, domain 1"/>
    <property type="match status" value="1"/>
</dbReference>
<feature type="region of interest" description="Disordered" evidence="2">
    <location>
        <begin position="1072"/>
        <end position="1092"/>
    </location>
</feature>
<keyword evidence="5" id="KW-1185">Reference proteome</keyword>
<evidence type="ECO:0000256" key="1">
    <source>
        <dbReference type="ARBA" id="ARBA00022729"/>
    </source>
</evidence>
<dbReference type="Proteomes" id="UP000673975">
    <property type="component" value="Unassembled WGS sequence"/>
</dbReference>
<evidence type="ECO:0000259" key="3">
    <source>
        <dbReference type="Pfam" id="PF01364"/>
    </source>
</evidence>
<dbReference type="Pfam" id="PF01364">
    <property type="entry name" value="Peptidase_C25"/>
    <property type="match status" value="1"/>
</dbReference>
<dbReference type="RefSeq" id="WP_210513071.1">
    <property type="nucleotide sequence ID" value="NZ_JAFIDN010000012.1"/>
</dbReference>
<organism evidence="4 5">
    <name type="scientific">Natronogracilivirga saccharolytica</name>
    <dbReference type="NCBI Taxonomy" id="2812953"/>
    <lineage>
        <taxon>Bacteria</taxon>
        <taxon>Pseudomonadati</taxon>
        <taxon>Balneolota</taxon>
        <taxon>Balneolia</taxon>
        <taxon>Balneolales</taxon>
        <taxon>Cyclonatronaceae</taxon>
        <taxon>Natronogracilivirga</taxon>
    </lineage>
</organism>
<dbReference type="InterPro" id="IPR001769">
    <property type="entry name" value="Gingipain"/>
</dbReference>